<feature type="transmembrane region" description="Helical" evidence="1">
    <location>
        <begin position="59"/>
        <end position="77"/>
    </location>
</feature>
<reference evidence="2 3" key="1">
    <citation type="submission" date="2016-03" db="EMBL/GenBank/DDBJ databases">
        <authorList>
            <person name="Zhang H."/>
            <person name="Liu R."/>
            <person name="Wang M."/>
            <person name="Wang H."/>
            <person name="Wang L."/>
            <person name="Song L."/>
        </authorList>
    </citation>
    <scope>NUCLEOTIDE SEQUENCE [LARGE SCALE GENOMIC DNA]</scope>
    <source>
        <strain evidence="2 3">DSM 16098</strain>
    </source>
</reference>
<name>A0ABR5VR06_9GAMM</name>
<evidence type="ECO:0000256" key="1">
    <source>
        <dbReference type="SAM" id="Phobius"/>
    </source>
</evidence>
<accession>A0ABR5VR06</accession>
<dbReference type="Proteomes" id="UP000075621">
    <property type="component" value="Unassembled WGS sequence"/>
</dbReference>
<gene>
    <name evidence="2" type="ORF">A2I98_16455</name>
</gene>
<keyword evidence="1" id="KW-1133">Transmembrane helix</keyword>
<keyword evidence="1" id="KW-0472">Membrane</keyword>
<organism evidence="2 3">
    <name type="scientific">Pseudoalteromonas agarivorans</name>
    <dbReference type="NCBI Taxonomy" id="176102"/>
    <lineage>
        <taxon>Bacteria</taxon>
        <taxon>Pseudomonadati</taxon>
        <taxon>Pseudomonadota</taxon>
        <taxon>Gammaproteobacteria</taxon>
        <taxon>Alteromonadales</taxon>
        <taxon>Pseudoalteromonadaceae</taxon>
        <taxon>Pseudoalteromonas</taxon>
    </lineage>
</organism>
<feature type="transmembrane region" description="Helical" evidence="1">
    <location>
        <begin position="84"/>
        <end position="102"/>
    </location>
</feature>
<keyword evidence="1" id="KW-0812">Transmembrane</keyword>
<feature type="transmembrane region" description="Helical" evidence="1">
    <location>
        <begin position="174"/>
        <end position="201"/>
    </location>
</feature>
<sequence>MQLFWLLLTLQMLAGFVAGESAIRKYPEGNVALETLSKSGLFFLKWRAYASYKQDLTHLRNIFGICLLIFGAMLLMFGPSKEPSLLDAIPGIFLILWLTMQFGTNFKKSVSEQFSMIGILVIGPWLILGLDYLTEFQFNQLRLMASPLEILGFLELSNYELAIALSLLLGACGLFMAIFSILVFSIVPLFFLFVISTMSLISRRALEVKPKTAYNFAISYCFVIGPILIGLESKGVI</sequence>
<comment type="caution">
    <text evidence="2">The sequence shown here is derived from an EMBL/GenBank/DDBJ whole genome shotgun (WGS) entry which is preliminary data.</text>
</comment>
<dbReference type="EMBL" id="LVCM01000024">
    <property type="protein sequence ID" value="KYL32718.1"/>
    <property type="molecule type" value="Genomic_DNA"/>
</dbReference>
<feature type="transmembrane region" description="Helical" evidence="1">
    <location>
        <begin position="114"/>
        <end position="133"/>
    </location>
</feature>
<evidence type="ECO:0000313" key="2">
    <source>
        <dbReference type="EMBL" id="KYL32718.1"/>
    </source>
</evidence>
<dbReference type="RefSeq" id="WP_064386520.1">
    <property type="nucleotide sequence ID" value="NZ_LVCM01000024.1"/>
</dbReference>
<proteinExistence type="predicted"/>
<protein>
    <submittedName>
        <fullName evidence="2">Uncharacterized protein</fullName>
    </submittedName>
</protein>
<evidence type="ECO:0000313" key="3">
    <source>
        <dbReference type="Proteomes" id="UP000075621"/>
    </source>
</evidence>
<feature type="transmembrane region" description="Helical" evidence="1">
    <location>
        <begin position="213"/>
        <end position="231"/>
    </location>
</feature>